<dbReference type="PANTHER" id="PTHR48111:SF50">
    <property type="entry name" value="KDP OPERON TRANSCRIPTIONAL REGULATORY PROTEIN KDPE"/>
    <property type="match status" value="1"/>
</dbReference>
<keyword evidence="1" id="KW-0238">DNA-binding</keyword>
<protein>
    <recommendedName>
        <fullName evidence="5">Response regulatory domain-containing protein</fullName>
    </recommendedName>
</protein>
<gene>
    <name evidence="4" type="ORF">S06H3_60031</name>
</gene>
<dbReference type="PROSITE" id="PS51755">
    <property type="entry name" value="OMPR_PHOB"/>
    <property type="match status" value="1"/>
</dbReference>
<dbReference type="SMART" id="SM00862">
    <property type="entry name" value="Trans_reg_C"/>
    <property type="match status" value="1"/>
</dbReference>
<dbReference type="SUPFAM" id="SSF52172">
    <property type="entry name" value="CheY-like"/>
    <property type="match status" value="1"/>
</dbReference>
<dbReference type="AlphaFoldDB" id="X1PCL6"/>
<proteinExistence type="predicted"/>
<name>X1PCL6_9ZZZZ</name>
<dbReference type="EMBL" id="BARV01039103">
    <property type="protein sequence ID" value="GAI54042.1"/>
    <property type="molecule type" value="Genomic_DNA"/>
</dbReference>
<dbReference type="CDD" id="cd00383">
    <property type="entry name" value="trans_reg_C"/>
    <property type="match status" value="1"/>
</dbReference>
<dbReference type="GO" id="GO:0000976">
    <property type="term" value="F:transcription cis-regulatory region binding"/>
    <property type="evidence" value="ECO:0007669"/>
    <property type="project" value="TreeGrafter"/>
</dbReference>
<dbReference type="GO" id="GO:0032993">
    <property type="term" value="C:protein-DNA complex"/>
    <property type="evidence" value="ECO:0007669"/>
    <property type="project" value="TreeGrafter"/>
</dbReference>
<feature type="domain" description="Response regulatory" evidence="2">
    <location>
        <begin position="1"/>
        <end position="82"/>
    </location>
</feature>
<evidence type="ECO:0008006" key="5">
    <source>
        <dbReference type="Google" id="ProtNLM"/>
    </source>
</evidence>
<feature type="non-terminal residue" evidence="4">
    <location>
        <position position="1"/>
    </location>
</feature>
<dbReference type="InterPro" id="IPR036388">
    <property type="entry name" value="WH-like_DNA-bd_sf"/>
</dbReference>
<comment type="caution">
    <text evidence="4">The sequence shown here is derived from an EMBL/GenBank/DDBJ whole genome shotgun (WGS) entry which is preliminary data.</text>
</comment>
<dbReference type="Pfam" id="PF00486">
    <property type="entry name" value="Trans_reg_C"/>
    <property type="match status" value="1"/>
</dbReference>
<sequence length="193" mass="21803">ISGKEESTITKSGDSVSTISIPFSPSATETMAISEFSDVPLIVLCEADTDMDRAKELEAGADEYIIKPFSPIELLAQIRALLRRTQGLGFKPVRLVSTGELTINFTTHEVFLSGRRVKLTPVEHNLLSELVRNEGRVLTHRFLMEKVWGSEYADEFSFIKKYIYRLRSKLESDASKPQMLLTERGIGYRFIKP</sequence>
<dbReference type="InterPro" id="IPR001789">
    <property type="entry name" value="Sig_transdc_resp-reg_receiver"/>
</dbReference>
<dbReference type="PANTHER" id="PTHR48111">
    <property type="entry name" value="REGULATOR OF RPOS"/>
    <property type="match status" value="1"/>
</dbReference>
<feature type="domain" description="OmpR/PhoB-type" evidence="3">
    <location>
        <begin position="93"/>
        <end position="192"/>
    </location>
</feature>
<evidence type="ECO:0000259" key="2">
    <source>
        <dbReference type="PROSITE" id="PS50110"/>
    </source>
</evidence>
<dbReference type="Gene3D" id="6.10.250.690">
    <property type="match status" value="1"/>
</dbReference>
<dbReference type="GO" id="GO:0000156">
    <property type="term" value="F:phosphorelay response regulator activity"/>
    <property type="evidence" value="ECO:0007669"/>
    <property type="project" value="TreeGrafter"/>
</dbReference>
<dbReference type="GO" id="GO:0006355">
    <property type="term" value="P:regulation of DNA-templated transcription"/>
    <property type="evidence" value="ECO:0007669"/>
    <property type="project" value="InterPro"/>
</dbReference>
<evidence type="ECO:0000259" key="3">
    <source>
        <dbReference type="PROSITE" id="PS51755"/>
    </source>
</evidence>
<dbReference type="InterPro" id="IPR001867">
    <property type="entry name" value="OmpR/PhoB-type_DNA-bd"/>
</dbReference>
<evidence type="ECO:0000313" key="4">
    <source>
        <dbReference type="EMBL" id="GAI54042.1"/>
    </source>
</evidence>
<dbReference type="InterPro" id="IPR016032">
    <property type="entry name" value="Sig_transdc_resp-reg_C-effctor"/>
</dbReference>
<dbReference type="Gene3D" id="1.10.10.10">
    <property type="entry name" value="Winged helix-like DNA-binding domain superfamily/Winged helix DNA-binding domain"/>
    <property type="match status" value="1"/>
</dbReference>
<dbReference type="GO" id="GO:0005829">
    <property type="term" value="C:cytosol"/>
    <property type="evidence" value="ECO:0007669"/>
    <property type="project" value="TreeGrafter"/>
</dbReference>
<dbReference type="InterPro" id="IPR011006">
    <property type="entry name" value="CheY-like_superfamily"/>
</dbReference>
<reference evidence="4" key="1">
    <citation type="journal article" date="2014" name="Front. Microbiol.">
        <title>High frequency of phylogenetically diverse reductive dehalogenase-homologous genes in deep subseafloor sedimentary metagenomes.</title>
        <authorList>
            <person name="Kawai M."/>
            <person name="Futagami T."/>
            <person name="Toyoda A."/>
            <person name="Takaki Y."/>
            <person name="Nishi S."/>
            <person name="Hori S."/>
            <person name="Arai W."/>
            <person name="Tsubouchi T."/>
            <person name="Morono Y."/>
            <person name="Uchiyama I."/>
            <person name="Ito T."/>
            <person name="Fujiyama A."/>
            <person name="Inagaki F."/>
            <person name="Takami H."/>
        </authorList>
    </citation>
    <scope>NUCLEOTIDE SEQUENCE</scope>
    <source>
        <strain evidence="4">Expedition CK06-06</strain>
    </source>
</reference>
<organism evidence="4">
    <name type="scientific">marine sediment metagenome</name>
    <dbReference type="NCBI Taxonomy" id="412755"/>
    <lineage>
        <taxon>unclassified sequences</taxon>
        <taxon>metagenomes</taxon>
        <taxon>ecological metagenomes</taxon>
    </lineage>
</organism>
<dbReference type="InterPro" id="IPR039420">
    <property type="entry name" value="WalR-like"/>
</dbReference>
<dbReference type="PROSITE" id="PS50110">
    <property type="entry name" value="RESPONSE_REGULATORY"/>
    <property type="match status" value="1"/>
</dbReference>
<dbReference type="SUPFAM" id="SSF46894">
    <property type="entry name" value="C-terminal effector domain of the bipartite response regulators"/>
    <property type="match status" value="1"/>
</dbReference>
<evidence type="ECO:0000256" key="1">
    <source>
        <dbReference type="ARBA" id="ARBA00023125"/>
    </source>
</evidence>
<feature type="non-terminal residue" evidence="4">
    <location>
        <position position="193"/>
    </location>
</feature>
<accession>X1PCL6</accession>